<organism evidence="2 3">
    <name type="scientific">Stutzerimonas stutzeri</name>
    <name type="common">Pseudomonas stutzeri</name>
    <dbReference type="NCBI Taxonomy" id="316"/>
    <lineage>
        <taxon>Bacteria</taxon>
        <taxon>Pseudomonadati</taxon>
        <taxon>Pseudomonadota</taxon>
        <taxon>Gammaproteobacteria</taxon>
        <taxon>Pseudomonadales</taxon>
        <taxon>Pseudomonadaceae</taxon>
        <taxon>Stutzerimonas</taxon>
    </lineage>
</organism>
<sequence length="185" mass="20383">MSRKNHRLNQHQQRGVSLLIALIFLLIITVLAIANMREVSLESRITGNLIEQKQLLNVAEASVRDGERRTLLHGPHEPTSDCQGIDPGKLCLLHGEAKYAINTDNTQVYSPDDDTELPGNATWYAQTAPGGELLGQSENPEYGNMLLGIGVFRYEINGIANNNNLNSAVRSTVALNSKGRIEHEE</sequence>
<comment type="caution">
    <text evidence="2">The sequence shown here is derived from an EMBL/GenBank/DDBJ whole genome shotgun (WGS) entry which is preliminary data.</text>
</comment>
<feature type="domain" description="Type 4 fimbrial biogenesis protein PilX N-terminal" evidence="1">
    <location>
        <begin position="14"/>
        <end position="64"/>
    </location>
</feature>
<name>A0A2N8S1G5_STUST</name>
<dbReference type="RefSeq" id="WP_102824809.1">
    <property type="nucleotide sequence ID" value="NZ_CP139348.1"/>
</dbReference>
<evidence type="ECO:0000259" key="1">
    <source>
        <dbReference type="Pfam" id="PF14341"/>
    </source>
</evidence>
<proteinExistence type="predicted"/>
<protein>
    <submittedName>
        <fullName evidence="2">Pilus assembly protein PilX</fullName>
    </submittedName>
</protein>
<dbReference type="AlphaFoldDB" id="A0A2N8S1G5"/>
<dbReference type="OrthoDB" id="7029556at2"/>
<reference evidence="2 3" key="1">
    <citation type="submission" date="2018-01" db="EMBL/GenBank/DDBJ databases">
        <title>Denitrification phenotypes of diverse strains of Pseudomonas stutzeri.</title>
        <authorList>
            <person name="Milligan D.A."/>
            <person name="Bergaust L."/>
            <person name="Bakken L.R."/>
            <person name="Frostegard A."/>
        </authorList>
    </citation>
    <scope>NUCLEOTIDE SEQUENCE [LARGE SCALE GENOMIC DNA]</scope>
    <source>
        <strain evidence="2 3">KC</strain>
    </source>
</reference>
<dbReference type="Proteomes" id="UP000235925">
    <property type="component" value="Unassembled WGS sequence"/>
</dbReference>
<dbReference type="InterPro" id="IPR025746">
    <property type="entry name" value="PilX_N_dom"/>
</dbReference>
<accession>A0A2N8S1G5</accession>
<gene>
    <name evidence="2" type="ORF">CXK92_09575</name>
</gene>
<evidence type="ECO:0000313" key="2">
    <source>
        <dbReference type="EMBL" id="PNF80465.1"/>
    </source>
</evidence>
<dbReference type="Pfam" id="PF14341">
    <property type="entry name" value="PilX_N"/>
    <property type="match status" value="1"/>
</dbReference>
<evidence type="ECO:0000313" key="3">
    <source>
        <dbReference type="Proteomes" id="UP000235925"/>
    </source>
</evidence>
<dbReference type="EMBL" id="POUN01000003">
    <property type="protein sequence ID" value="PNF80465.1"/>
    <property type="molecule type" value="Genomic_DNA"/>
</dbReference>